<dbReference type="AlphaFoldDB" id="A0A327R403"/>
<organism evidence="2 3">
    <name type="scientific">Chitinophaga skermanii</name>
    <dbReference type="NCBI Taxonomy" id="331697"/>
    <lineage>
        <taxon>Bacteria</taxon>
        <taxon>Pseudomonadati</taxon>
        <taxon>Bacteroidota</taxon>
        <taxon>Chitinophagia</taxon>
        <taxon>Chitinophagales</taxon>
        <taxon>Chitinophagaceae</taxon>
        <taxon>Chitinophaga</taxon>
    </lineage>
</organism>
<dbReference type="Pfam" id="PF00561">
    <property type="entry name" value="Abhydrolase_1"/>
    <property type="match status" value="1"/>
</dbReference>
<comment type="caution">
    <text evidence="2">The sequence shown here is derived from an EMBL/GenBank/DDBJ whole genome shotgun (WGS) entry which is preliminary data.</text>
</comment>
<reference evidence="2 3" key="1">
    <citation type="submission" date="2018-06" db="EMBL/GenBank/DDBJ databases">
        <title>Genomic Encyclopedia of Archaeal and Bacterial Type Strains, Phase II (KMG-II): from individual species to whole genera.</title>
        <authorList>
            <person name="Goeker M."/>
        </authorList>
    </citation>
    <scope>NUCLEOTIDE SEQUENCE [LARGE SCALE GENOMIC DNA]</scope>
    <source>
        <strain evidence="2 3">DSM 23857</strain>
    </source>
</reference>
<gene>
    <name evidence="2" type="ORF">LX64_00065</name>
</gene>
<dbReference type="PANTHER" id="PTHR46438">
    <property type="entry name" value="ALPHA/BETA-HYDROLASES SUPERFAMILY PROTEIN"/>
    <property type="match status" value="1"/>
</dbReference>
<dbReference type="EMBL" id="QLLL01000001">
    <property type="protein sequence ID" value="RAJ10463.1"/>
    <property type="molecule type" value="Genomic_DNA"/>
</dbReference>
<dbReference type="OrthoDB" id="975949at2"/>
<dbReference type="InterPro" id="IPR000073">
    <property type="entry name" value="AB_hydrolase_1"/>
</dbReference>
<feature type="domain" description="AB hydrolase-1" evidence="1">
    <location>
        <begin position="24"/>
        <end position="134"/>
    </location>
</feature>
<evidence type="ECO:0000259" key="1">
    <source>
        <dbReference type="Pfam" id="PF00561"/>
    </source>
</evidence>
<evidence type="ECO:0000313" key="3">
    <source>
        <dbReference type="Proteomes" id="UP000249547"/>
    </source>
</evidence>
<dbReference type="RefSeq" id="WP_111595616.1">
    <property type="nucleotide sequence ID" value="NZ_QLLL01000001.1"/>
</dbReference>
<evidence type="ECO:0000313" key="2">
    <source>
        <dbReference type="EMBL" id="RAJ10463.1"/>
    </source>
</evidence>
<protein>
    <submittedName>
        <fullName evidence="2">Pimeloyl-ACP methyl ester carboxylesterase</fullName>
    </submittedName>
</protein>
<dbReference type="PRINTS" id="PR00111">
    <property type="entry name" value="ABHYDROLASE"/>
</dbReference>
<dbReference type="SUPFAM" id="SSF53474">
    <property type="entry name" value="alpha/beta-Hydrolases"/>
    <property type="match status" value="1"/>
</dbReference>
<accession>A0A327R403</accession>
<sequence>MESFFLSYLTSKIHVIHHGKGPELLICFHGFGESAKHFDVIAKGLGDVFTVVAIDLPLHGNTVWREERPLEKADVIDWIEKILAQFGQQTFSLMGYSMGGRVSLCVIEKLATKVNRLILVAPDGLKNNPWHMIATQTRWGNHIFKYNTYHPAFFFRLLTVLRKWHMINESVYKFVLYNMNNLAKRELVYKVWTCLRHMMPNRKHCKQLLAQRKIQTLLFFGKYDRVIPPILGQKFADGTFPCKIVVLDKGHQLLSEELALMVKQNL</sequence>
<keyword evidence="3" id="KW-1185">Reference proteome</keyword>
<dbReference type="Gene3D" id="3.40.50.1820">
    <property type="entry name" value="alpha/beta hydrolase"/>
    <property type="match status" value="1"/>
</dbReference>
<name>A0A327R403_9BACT</name>
<dbReference type="InterPro" id="IPR029058">
    <property type="entry name" value="AB_hydrolase_fold"/>
</dbReference>
<proteinExistence type="predicted"/>
<dbReference type="Proteomes" id="UP000249547">
    <property type="component" value="Unassembled WGS sequence"/>
</dbReference>